<keyword evidence="1" id="KW-0472">Membrane</keyword>
<evidence type="ECO:0000313" key="2">
    <source>
        <dbReference type="EMBL" id="KAF7840745.1"/>
    </source>
</evidence>
<keyword evidence="1" id="KW-0812">Transmembrane</keyword>
<evidence type="ECO:0000313" key="3">
    <source>
        <dbReference type="Proteomes" id="UP000634136"/>
    </source>
</evidence>
<name>A0A834X9K8_9FABA</name>
<keyword evidence="1" id="KW-1133">Transmembrane helix</keyword>
<sequence>MERKKEDEAYSSMNVCVMCVTVELVIFTTGSVGKGCALGEGGEWRVATFYAGGLDPLLYFLVFMAGWHIWPFGDTANFSQPSSSLATFFY</sequence>
<dbReference type="AlphaFoldDB" id="A0A834X9K8"/>
<gene>
    <name evidence="2" type="ORF">G2W53_003043</name>
</gene>
<dbReference type="EMBL" id="JAAIUW010000002">
    <property type="protein sequence ID" value="KAF7840745.1"/>
    <property type="molecule type" value="Genomic_DNA"/>
</dbReference>
<feature type="transmembrane region" description="Helical" evidence="1">
    <location>
        <begin position="12"/>
        <end position="29"/>
    </location>
</feature>
<protein>
    <recommendedName>
        <fullName evidence="4">Transmembrane protein</fullName>
    </recommendedName>
</protein>
<reference evidence="2" key="1">
    <citation type="submission" date="2020-09" db="EMBL/GenBank/DDBJ databases">
        <title>Genome-Enabled Discovery of Anthraquinone Biosynthesis in Senna tora.</title>
        <authorList>
            <person name="Kang S.-H."/>
            <person name="Pandey R.P."/>
            <person name="Lee C.-M."/>
            <person name="Sim J.-S."/>
            <person name="Jeong J.-T."/>
            <person name="Choi B.-S."/>
            <person name="Jung M."/>
            <person name="Ginzburg D."/>
            <person name="Zhao K."/>
            <person name="Won S.Y."/>
            <person name="Oh T.-J."/>
            <person name="Yu Y."/>
            <person name="Kim N.-H."/>
            <person name="Lee O.R."/>
            <person name="Lee T.-H."/>
            <person name="Bashyal P."/>
            <person name="Kim T.-S."/>
            <person name="Lee W.-H."/>
            <person name="Kawkins C."/>
            <person name="Kim C.-K."/>
            <person name="Kim J.S."/>
            <person name="Ahn B.O."/>
            <person name="Rhee S.Y."/>
            <person name="Sohng J.K."/>
        </authorList>
    </citation>
    <scope>NUCLEOTIDE SEQUENCE</scope>
    <source>
        <tissue evidence="2">Leaf</tissue>
    </source>
</reference>
<organism evidence="2 3">
    <name type="scientific">Senna tora</name>
    <dbReference type="NCBI Taxonomy" id="362788"/>
    <lineage>
        <taxon>Eukaryota</taxon>
        <taxon>Viridiplantae</taxon>
        <taxon>Streptophyta</taxon>
        <taxon>Embryophyta</taxon>
        <taxon>Tracheophyta</taxon>
        <taxon>Spermatophyta</taxon>
        <taxon>Magnoliopsida</taxon>
        <taxon>eudicotyledons</taxon>
        <taxon>Gunneridae</taxon>
        <taxon>Pentapetalae</taxon>
        <taxon>rosids</taxon>
        <taxon>fabids</taxon>
        <taxon>Fabales</taxon>
        <taxon>Fabaceae</taxon>
        <taxon>Caesalpinioideae</taxon>
        <taxon>Cassia clade</taxon>
        <taxon>Senna</taxon>
    </lineage>
</organism>
<evidence type="ECO:0008006" key="4">
    <source>
        <dbReference type="Google" id="ProtNLM"/>
    </source>
</evidence>
<accession>A0A834X9K8</accession>
<evidence type="ECO:0000256" key="1">
    <source>
        <dbReference type="SAM" id="Phobius"/>
    </source>
</evidence>
<proteinExistence type="predicted"/>
<keyword evidence="3" id="KW-1185">Reference proteome</keyword>
<comment type="caution">
    <text evidence="2">The sequence shown here is derived from an EMBL/GenBank/DDBJ whole genome shotgun (WGS) entry which is preliminary data.</text>
</comment>
<feature type="transmembrane region" description="Helical" evidence="1">
    <location>
        <begin position="49"/>
        <end position="70"/>
    </location>
</feature>
<dbReference type="Proteomes" id="UP000634136">
    <property type="component" value="Unassembled WGS sequence"/>
</dbReference>